<name>A0A919F5H7_9XANT</name>
<dbReference type="Gene3D" id="3.90.930.50">
    <property type="match status" value="1"/>
</dbReference>
<dbReference type="Gene3D" id="1.10.150.690">
    <property type="entry name" value="DUF2063"/>
    <property type="match status" value="1"/>
</dbReference>
<reference evidence="3" key="1">
    <citation type="journal article" date="2014" name="Int. J. Syst. Evol. Microbiol.">
        <title>Complete genome sequence of Corynebacterium casei LMG S-19264T (=DSM 44701T), isolated from a smear-ripened cheese.</title>
        <authorList>
            <consortium name="US DOE Joint Genome Institute (JGI-PGF)"/>
            <person name="Walter F."/>
            <person name="Albersmeier A."/>
            <person name="Kalinowski J."/>
            <person name="Ruckert C."/>
        </authorList>
    </citation>
    <scope>NUCLEOTIDE SEQUENCE</scope>
    <source>
        <strain evidence="3">JCM 13306</strain>
    </source>
</reference>
<dbReference type="InterPro" id="IPR044922">
    <property type="entry name" value="DUF2063_N_sf"/>
</dbReference>
<gene>
    <name evidence="3" type="ORF">GCM10009090_06710</name>
</gene>
<reference evidence="3" key="2">
    <citation type="submission" date="2020-09" db="EMBL/GenBank/DDBJ databases">
        <authorList>
            <person name="Sun Q."/>
            <person name="Ohkuma M."/>
        </authorList>
    </citation>
    <scope>NUCLEOTIDE SEQUENCE</scope>
    <source>
        <strain evidence="3">JCM 13306</strain>
    </source>
</reference>
<dbReference type="RefSeq" id="WP_434028561.1">
    <property type="nucleotide sequence ID" value="NZ_BNBA01000004.1"/>
</dbReference>
<dbReference type="InterPro" id="IPR018640">
    <property type="entry name" value="DUF2063"/>
</dbReference>
<dbReference type="InterPro" id="IPR054098">
    <property type="entry name" value="NGO1945-like_C"/>
</dbReference>
<accession>A0A919F5H7</accession>
<keyword evidence="4" id="KW-1185">Reference proteome</keyword>
<sequence>MPEALERLLAGFAAHLRDPAHAPAPAGMDPRRLQVYRELYLNNLESLLSGNFPVLRRTLGDAAWRRLCDDFARDHRARSPLFTEIGREFLDYLDERDPAALPPWLPELAHYEWIELDLLLDGAPLPPHLPDGDLLAGTPVPSPAVRLLGYRWPVHRIGPDFQPEAPPPAPTWLLAHRRDGQVRFAELSPLAARLVALLGEAGAGSGRRTLERLAAEAGASAREAFLQDGAQLLYRLREQGTILGTAP</sequence>
<feature type="domain" description="NGO1945-like C-terminal" evidence="2">
    <location>
        <begin position="142"/>
        <end position="236"/>
    </location>
</feature>
<evidence type="ECO:0000259" key="1">
    <source>
        <dbReference type="Pfam" id="PF09836"/>
    </source>
</evidence>
<comment type="caution">
    <text evidence="3">The sequence shown here is derived from an EMBL/GenBank/DDBJ whole genome shotgun (WGS) entry which is preliminary data.</text>
</comment>
<proteinExistence type="predicted"/>
<evidence type="ECO:0000259" key="2">
    <source>
        <dbReference type="Pfam" id="PF22106"/>
    </source>
</evidence>
<feature type="domain" description="Putative DNA-binding" evidence="1">
    <location>
        <begin position="11"/>
        <end position="93"/>
    </location>
</feature>
<dbReference type="Pfam" id="PF22106">
    <property type="entry name" value="NGO1945_C"/>
    <property type="match status" value="1"/>
</dbReference>
<dbReference type="Pfam" id="PF09836">
    <property type="entry name" value="DUF2063"/>
    <property type="match status" value="1"/>
</dbReference>
<organism evidence="3 4">
    <name type="scientific">Xanthomonas boreopolis</name>
    <dbReference type="NCBI Taxonomy" id="86183"/>
    <lineage>
        <taxon>Bacteria</taxon>
        <taxon>Pseudomonadati</taxon>
        <taxon>Pseudomonadota</taxon>
        <taxon>Gammaproteobacteria</taxon>
        <taxon>Lysobacterales</taxon>
        <taxon>Lysobacteraceae</taxon>
        <taxon>Xanthomonas</taxon>
    </lineage>
</organism>
<dbReference type="Proteomes" id="UP000623958">
    <property type="component" value="Unassembled WGS sequence"/>
</dbReference>
<evidence type="ECO:0000313" key="4">
    <source>
        <dbReference type="Proteomes" id="UP000623958"/>
    </source>
</evidence>
<protein>
    <submittedName>
        <fullName evidence="3">DUF2063 domain-containing protein</fullName>
    </submittedName>
</protein>
<dbReference type="EMBL" id="BNBA01000004">
    <property type="protein sequence ID" value="GHH48574.1"/>
    <property type="molecule type" value="Genomic_DNA"/>
</dbReference>
<evidence type="ECO:0000313" key="3">
    <source>
        <dbReference type="EMBL" id="GHH48574.1"/>
    </source>
</evidence>
<dbReference type="AlphaFoldDB" id="A0A919F5H7"/>